<dbReference type="PROSITE" id="PS51318">
    <property type="entry name" value="TAT"/>
    <property type="match status" value="1"/>
</dbReference>
<protein>
    <recommendedName>
        <fullName evidence="2">Transcriptional initiation protein Tat</fullName>
    </recommendedName>
</protein>
<evidence type="ECO:0008006" key="2">
    <source>
        <dbReference type="Google" id="ProtNLM"/>
    </source>
</evidence>
<proteinExistence type="predicted"/>
<dbReference type="InterPro" id="IPR006311">
    <property type="entry name" value="TAT_signal"/>
</dbReference>
<accession>A0A1J5RJV4</accession>
<evidence type="ECO:0000313" key="1">
    <source>
        <dbReference type="EMBL" id="OIQ89835.1"/>
    </source>
</evidence>
<dbReference type="AlphaFoldDB" id="A0A1J5RJV4"/>
<organism evidence="1">
    <name type="scientific">mine drainage metagenome</name>
    <dbReference type="NCBI Taxonomy" id="410659"/>
    <lineage>
        <taxon>unclassified sequences</taxon>
        <taxon>metagenomes</taxon>
        <taxon>ecological metagenomes</taxon>
    </lineage>
</organism>
<name>A0A1J5RJV4_9ZZZZ</name>
<sequence length="271" mass="29716">MNETGCTRREILRGLAWAGVAGLGLGARVPAYARGSEAQQAGRLRLLPPGADLLEALGKKLAAAPRRRDFKTVPMTLTNPDEWDDQAMQDVLHYPGSPKMVWHNTELGGPWLNLMRLTLNSQIWAFKHPNFLIASVTHSSAALALFDQSAWDKYNFAKLTKGKFKRNTFIDIPPAALADPADFQNPEGPFSKKATSITVLQKRGVVFLACHDGIWGLAAHLRNERQNPDKLSHGELAADLTNHLIPGVILTPDVVGELVELELAGFTYAHS</sequence>
<gene>
    <name evidence="1" type="ORF">GALL_282650</name>
</gene>
<comment type="caution">
    <text evidence="1">The sequence shown here is derived from an EMBL/GenBank/DDBJ whole genome shotgun (WGS) entry which is preliminary data.</text>
</comment>
<dbReference type="EMBL" id="MLJW01000314">
    <property type="protein sequence ID" value="OIQ89835.1"/>
    <property type="molecule type" value="Genomic_DNA"/>
</dbReference>
<reference evidence="1" key="1">
    <citation type="submission" date="2016-10" db="EMBL/GenBank/DDBJ databases">
        <title>Sequence of Gallionella enrichment culture.</title>
        <authorList>
            <person name="Poehlein A."/>
            <person name="Muehling M."/>
            <person name="Daniel R."/>
        </authorList>
    </citation>
    <scope>NUCLEOTIDE SEQUENCE</scope>
</reference>